<keyword evidence="3" id="KW-1185">Reference proteome</keyword>
<dbReference type="PANTHER" id="PTHR21310:SF15">
    <property type="entry name" value="AMINOGLYCOSIDE PHOSPHOTRANSFERASE DOMAIN-CONTAINING PROTEIN"/>
    <property type="match status" value="1"/>
</dbReference>
<dbReference type="Proteomes" id="UP000053095">
    <property type="component" value="Unassembled WGS sequence"/>
</dbReference>
<feature type="domain" description="Aminoglycoside phosphotransferase" evidence="1">
    <location>
        <begin position="102"/>
        <end position="321"/>
    </location>
</feature>
<gene>
    <name evidence="2" type="ORF">TCE0_004r00234</name>
</gene>
<dbReference type="EMBL" id="DF933800">
    <property type="protein sequence ID" value="GAM33381.1"/>
    <property type="molecule type" value="Genomic_DNA"/>
</dbReference>
<reference evidence="3" key="1">
    <citation type="journal article" date="2015" name="Genome Announc.">
        <title>Draft genome sequence of Talaromyces cellulolyticus strain Y-94, a source of lignocellulosic biomass-degrading enzymes.</title>
        <authorList>
            <person name="Fujii T."/>
            <person name="Koike H."/>
            <person name="Sawayama S."/>
            <person name="Yano S."/>
            <person name="Inoue H."/>
        </authorList>
    </citation>
    <scope>NUCLEOTIDE SEQUENCE [LARGE SCALE GENOMIC DNA]</scope>
    <source>
        <strain evidence="3">Y-94</strain>
    </source>
</reference>
<dbReference type="InterPro" id="IPR002575">
    <property type="entry name" value="Aminoglycoside_PTrfase"/>
</dbReference>
<organism evidence="2 3">
    <name type="scientific">Talaromyces pinophilus</name>
    <name type="common">Penicillium pinophilum</name>
    <dbReference type="NCBI Taxonomy" id="128442"/>
    <lineage>
        <taxon>Eukaryota</taxon>
        <taxon>Fungi</taxon>
        <taxon>Dikarya</taxon>
        <taxon>Ascomycota</taxon>
        <taxon>Pezizomycotina</taxon>
        <taxon>Eurotiomycetes</taxon>
        <taxon>Eurotiomycetidae</taxon>
        <taxon>Eurotiales</taxon>
        <taxon>Trichocomaceae</taxon>
        <taxon>Talaromyces</taxon>
        <taxon>Talaromyces sect. Talaromyces</taxon>
    </lineage>
</organism>
<dbReference type="InterPro" id="IPR011009">
    <property type="entry name" value="Kinase-like_dom_sf"/>
</dbReference>
<dbReference type="PANTHER" id="PTHR21310">
    <property type="entry name" value="AMINOGLYCOSIDE PHOSPHOTRANSFERASE-RELATED-RELATED"/>
    <property type="match status" value="1"/>
</dbReference>
<name>A0A0B8N3E0_TALPI</name>
<evidence type="ECO:0000313" key="3">
    <source>
        <dbReference type="Proteomes" id="UP000053095"/>
    </source>
</evidence>
<dbReference type="InterPro" id="IPR051678">
    <property type="entry name" value="AGP_Transferase"/>
</dbReference>
<proteinExistence type="predicted"/>
<accession>A0A0B8N3E0</accession>
<dbReference type="AlphaFoldDB" id="A0A0B8N3E0"/>
<dbReference type="Pfam" id="PF01636">
    <property type="entry name" value="APH"/>
    <property type="match status" value="1"/>
</dbReference>
<sequence length="481" mass="54411">METTSANRSNDNDSDMSNDDEYELFNPVLASIRLENLAEYASNIRNSLVQHSGNFKAATVGSLMFGSYHVLYPLEFDDGVRWLFKVPINGTRDKFCDLDGRSIRSEALTMRYLQKRTTIPIPDVFSFSDSCANELNCPFILMKYIDGKPLYDIWFDKTQPNDVTEARRTKSLQGVAAAMVQLSQVSFEQAGLLSFSGLNDDIDINPLEIGPLCLLNNCAMLGRMKDDDYDELPIYLEAGPFRDPKDYFTAVLDYREKGPTSDFTRGQLILLRMLLGWIPEPELRDGCKPFVLAHPDLDIQNVLVAEDGTLQGIIDWDGVCSVPRSIGNERFPSWLTRDWDPSMYGWNEEMERGVEPLGVWEDSPETLRKYRSIYTGFVQSFADSNGNPVFGLIRNSLICENLFIAANDPVCTSGILQKVFGEIQDLVRADVLHSASSDEEGLEEFDIYNISWALSENRLSEHYSKLLKLGFHLLLKGKEVL</sequence>
<protein>
    <recommendedName>
        <fullName evidence="1">Aminoglycoside phosphotransferase domain-containing protein</fullName>
    </recommendedName>
</protein>
<evidence type="ECO:0000259" key="1">
    <source>
        <dbReference type="Pfam" id="PF01636"/>
    </source>
</evidence>
<evidence type="ECO:0000313" key="2">
    <source>
        <dbReference type="EMBL" id="GAM33381.1"/>
    </source>
</evidence>
<dbReference type="SUPFAM" id="SSF56112">
    <property type="entry name" value="Protein kinase-like (PK-like)"/>
    <property type="match status" value="1"/>
</dbReference>